<comment type="caution">
    <text evidence="1">The sequence shown here is derived from an EMBL/GenBank/DDBJ whole genome shotgun (WGS) entry which is preliminary data.</text>
</comment>
<dbReference type="SUPFAM" id="SSF55961">
    <property type="entry name" value="Bet v1-like"/>
    <property type="match status" value="1"/>
</dbReference>
<proteinExistence type="predicted"/>
<dbReference type="AlphaFoldDB" id="A0A316FHW4"/>
<sequence>MINMQRRVIAAPVTVLRNLQDRLAGPDDLLWPADDWEPLRLDRPLGVGASGGHGPIRYTVTAYEPGLRVRFEFPPGAPLDGYHELWVRAIGPDRSEMVHILVASTRGAMRLFWPLAMRWTHQALIAELLDNAERAATGTVRHPHRRSLWVRLLRTVRPAIPAQAVP</sequence>
<keyword evidence="2" id="KW-1185">Reference proteome</keyword>
<dbReference type="RefSeq" id="WP_109593378.1">
    <property type="nucleotide sequence ID" value="NZ_BONA01000039.1"/>
</dbReference>
<evidence type="ECO:0000313" key="1">
    <source>
        <dbReference type="EMBL" id="PWK48344.1"/>
    </source>
</evidence>
<evidence type="ECO:0008006" key="3">
    <source>
        <dbReference type="Google" id="ProtNLM"/>
    </source>
</evidence>
<organism evidence="1 2">
    <name type="scientific">Actinoplanes xinjiangensis</name>
    <dbReference type="NCBI Taxonomy" id="512350"/>
    <lineage>
        <taxon>Bacteria</taxon>
        <taxon>Bacillati</taxon>
        <taxon>Actinomycetota</taxon>
        <taxon>Actinomycetes</taxon>
        <taxon>Micromonosporales</taxon>
        <taxon>Micromonosporaceae</taxon>
        <taxon>Actinoplanes</taxon>
    </lineage>
</organism>
<dbReference type="EMBL" id="QGGR01000006">
    <property type="protein sequence ID" value="PWK48344.1"/>
    <property type="molecule type" value="Genomic_DNA"/>
</dbReference>
<name>A0A316FHW4_9ACTN</name>
<gene>
    <name evidence="1" type="ORF">BC793_106374</name>
</gene>
<evidence type="ECO:0000313" key="2">
    <source>
        <dbReference type="Proteomes" id="UP000245697"/>
    </source>
</evidence>
<protein>
    <recommendedName>
        <fullName evidence="3">Polyketide cyclase/dehydrase/lipid transport protein</fullName>
    </recommendedName>
</protein>
<dbReference type="OrthoDB" id="7067492at2"/>
<dbReference type="Proteomes" id="UP000245697">
    <property type="component" value="Unassembled WGS sequence"/>
</dbReference>
<reference evidence="1 2" key="1">
    <citation type="submission" date="2018-05" db="EMBL/GenBank/DDBJ databases">
        <title>Genomic Encyclopedia of Archaeal and Bacterial Type Strains, Phase II (KMG-II): from individual species to whole genera.</title>
        <authorList>
            <person name="Goeker M."/>
        </authorList>
    </citation>
    <scope>NUCLEOTIDE SEQUENCE [LARGE SCALE GENOMIC DNA]</scope>
    <source>
        <strain evidence="1 2">DSM 45184</strain>
    </source>
</reference>
<accession>A0A316FHW4</accession>